<evidence type="ECO:0000313" key="3">
    <source>
        <dbReference type="EMBL" id="KAL0403707.1"/>
    </source>
</evidence>
<dbReference type="GO" id="GO:0098554">
    <property type="term" value="C:cytoplasmic side of endoplasmic reticulum membrane"/>
    <property type="evidence" value="ECO:0007669"/>
    <property type="project" value="TreeGrafter"/>
</dbReference>
<dbReference type="GO" id="GO:0005765">
    <property type="term" value="C:lysosomal membrane"/>
    <property type="evidence" value="ECO:0007669"/>
    <property type="project" value="TreeGrafter"/>
</dbReference>
<dbReference type="GO" id="GO:0098553">
    <property type="term" value="C:lumenal side of endoplasmic reticulum membrane"/>
    <property type="evidence" value="ECO:0007669"/>
    <property type="project" value="TreeGrafter"/>
</dbReference>
<reference evidence="3" key="1">
    <citation type="submission" date="2020-06" db="EMBL/GenBank/DDBJ databases">
        <authorList>
            <person name="Li T."/>
            <person name="Hu X."/>
            <person name="Zhang T."/>
            <person name="Song X."/>
            <person name="Zhang H."/>
            <person name="Dai N."/>
            <person name="Sheng W."/>
            <person name="Hou X."/>
            <person name="Wei L."/>
        </authorList>
    </citation>
    <scope>NUCLEOTIDE SEQUENCE</scope>
    <source>
        <strain evidence="3">G02</strain>
        <tissue evidence="3">Leaf</tissue>
    </source>
</reference>
<dbReference type="PANTHER" id="PTHR12174:SF90">
    <property type="entry name" value="SIGNAL PEPTIDE PEPTIDASE-LIKE 3"/>
    <property type="match status" value="1"/>
</dbReference>
<keyword evidence="2" id="KW-0472">Membrane</keyword>
<keyword evidence="2" id="KW-0812">Transmembrane</keyword>
<gene>
    <name evidence="3" type="ORF">Sradi_2011500</name>
</gene>
<dbReference type="GO" id="GO:0042500">
    <property type="term" value="F:aspartic endopeptidase activity, intramembrane cleaving"/>
    <property type="evidence" value="ECO:0007669"/>
    <property type="project" value="InterPro"/>
</dbReference>
<organism evidence="3">
    <name type="scientific">Sesamum radiatum</name>
    <name type="common">Black benniseed</name>
    <dbReference type="NCBI Taxonomy" id="300843"/>
    <lineage>
        <taxon>Eukaryota</taxon>
        <taxon>Viridiplantae</taxon>
        <taxon>Streptophyta</taxon>
        <taxon>Embryophyta</taxon>
        <taxon>Tracheophyta</taxon>
        <taxon>Spermatophyta</taxon>
        <taxon>Magnoliopsida</taxon>
        <taxon>eudicotyledons</taxon>
        <taxon>Gunneridae</taxon>
        <taxon>Pentapetalae</taxon>
        <taxon>asterids</taxon>
        <taxon>lamiids</taxon>
        <taxon>Lamiales</taxon>
        <taxon>Pedaliaceae</taxon>
        <taxon>Sesamum</taxon>
    </lineage>
</organism>
<keyword evidence="2" id="KW-1133">Transmembrane helix</keyword>
<sequence>MNGHGQPALLYLVPCTLGICVVLGLIRGELYQLWSHGIDSGEPTAASGDA</sequence>
<dbReference type="PANTHER" id="PTHR12174">
    <property type="entry name" value="SIGNAL PEPTIDE PEPTIDASE"/>
    <property type="match status" value="1"/>
</dbReference>
<accession>A0AAW2TGK6</accession>
<name>A0AAW2TGK6_SESRA</name>
<dbReference type="GO" id="GO:0030660">
    <property type="term" value="C:Golgi-associated vesicle membrane"/>
    <property type="evidence" value="ECO:0007669"/>
    <property type="project" value="TreeGrafter"/>
</dbReference>
<comment type="caution">
    <text evidence="3">The sequence shown here is derived from an EMBL/GenBank/DDBJ whole genome shotgun (WGS) entry which is preliminary data.</text>
</comment>
<dbReference type="EMBL" id="JACGWJ010000008">
    <property type="protein sequence ID" value="KAL0403707.1"/>
    <property type="molecule type" value="Genomic_DNA"/>
</dbReference>
<dbReference type="InterPro" id="IPR007369">
    <property type="entry name" value="Peptidase_A22B_SPP"/>
</dbReference>
<evidence type="ECO:0000256" key="1">
    <source>
        <dbReference type="ARBA" id="ARBA00022670"/>
    </source>
</evidence>
<dbReference type="GO" id="GO:0033619">
    <property type="term" value="P:membrane protein proteolysis"/>
    <property type="evidence" value="ECO:0007669"/>
    <property type="project" value="TreeGrafter"/>
</dbReference>
<feature type="transmembrane region" description="Helical" evidence="2">
    <location>
        <begin position="6"/>
        <end position="26"/>
    </location>
</feature>
<proteinExistence type="predicted"/>
<dbReference type="AlphaFoldDB" id="A0AAW2TGK6"/>
<keyword evidence="1" id="KW-0645">Protease</keyword>
<evidence type="ECO:0000256" key="2">
    <source>
        <dbReference type="SAM" id="Phobius"/>
    </source>
</evidence>
<dbReference type="Pfam" id="PF04258">
    <property type="entry name" value="Peptidase_A22B"/>
    <property type="match status" value="1"/>
</dbReference>
<protein>
    <submittedName>
        <fullName evidence="3">Signal peptide peptidase-like 3</fullName>
    </submittedName>
</protein>
<keyword evidence="1" id="KW-0378">Hydrolase</keyword>
<reference evidence="3" key="2">
    <citation type="journal article" date="2024" name="Plant">
        <title>Genomic evolution and insights into agronomic trait innovations of Sesamum species.</title>
        <authorList>
            <person name="Miao H."/>
            <person name="Wang L."/>
            <person name="Qu L."/>
            <person name="Liu H."/>
            <person name="Sun Y."/>
            <person name="Le M."/>
            <person name="Wang Q."/>
            <person name="Wei S."/>
            <person name="Zheng Y."/>
            <person name="Lin W."/>
            <person name="Duan Y."/>
            <person name="Cao H."/>
            <person name="Xiong S."/>
            <person name="Wang X."/>
            <person name="Wei L."/>
            <person name="Li C."/>
            <person name="Ma Q."/>
            <person name="Ju M."/>
            <person name="Zhao R."/>
            <person name="Li G."/>
            <person name="Mu C."/>
            <person name="Tian Q."/>
            <person name="Mei H."/>
            <person name="Zhang T."/>
            <person name="Gao T."/>
            <person name="Zhang H."/>
        </authorList>
    </citation>
    <scope>NUCLEOTIDE SEQUENCE</scope>
    <source>
        <strain evidence="3">G02</strain>
    </source>
</reference>